<dbReference type="AlphaFoldDB" id="A0A3R7EU63"/>
<keyword evidence="2" id="KW-1185">Reference proteome</keyword>
<feature type="non-terminal residue" evidence="1">
    <location>
        <position position="156"/>
    </location>
</feature>
<evidence type="ECO:0000313" key="2">
    <source>
        <dbReference type="Proteomes" id="UP000286415"/>
    </source>
</evidence>
<proteinExistence type="predicted"/>
<sequence length="156" mass="17992">MTKRLQVNREARETDQKVINSPDLPFYKCTHLQLNLVFTGDSNAAQKPPHASVGMIFETPQYIFIKETTHKFAENLSTPHDRFRLSLGSSDRRSPLISVKLMLYLNPNWSDSDKYSHLHLGSVLEMSAVLFVELGNLIINFLSVTEVTRSMRLRWR</sequence>
<reference evidence="1 2" key="1">
    <citation type="journal article" date="2018" name="Biotechnol. Adv.">
        <title>Improved genomic resources and new bioinformatic workflow for the carcinogenic parasite Clonorchis sinensis: Biotechnological implications.</title>
        <authorList>
            <person name="Wang D."/>
            <person name="Korhonen P.K."/>
            <person name="Gasser R.B."/>
            <person name="Young N.D."/>
        </authorList>
    </citation>
    <scope>NUCLEOTIDE SEQUENCE [LARGE SCALE GENOMIC DNA]</scope>
    <source>
        <strain evidence="1">Cs-k2</strain>
    </source>
</reference>
<accession>A0A3R7EU63</accession>
<protein>
    <submittedName>
        <fullName evidence="1">Uncharacterized protein</fullName>
    </submittedName>
</protein>
<comment type="caution">
    <text evidence="1">The sequence shown here is derived from an EMBL/GenBank/DDBJ whole genome shotgun (WGS) entry which is preliminary data.</text>
</comment>
<gene>
    <name evidence="1" type="ORF">CSKR_109667</name>
</gene>
<dbReference type="Proteomes" id="UP000286415">
    <property type="component" value="Unassembled WGS sequence"/>
</dbReference>
<organism evidence="1 2">
    <name type="scientific">Clonorchis sinensis</name>
    <name type="common">Chinese liver fluke</name>
    <dbReference type="NCBI Taxonomy" id="79923"/>
    <lineage>
        <taxon>Eukaryota</taxon>
        <taxon>Metazoa</taxon>
        <taxon>Spiralia</taxon>
        <taxon>Lophotrochozoa</taxon>
        <taxon>Platyhelminthes</taxon>
        <taxon>Trematoda</taxon>
        <taxon>Digenea</taxon>
        <taxon>Opisthorchiida</taxon>
        <taxon>Opisthorchiata</taxon>
        <taxon>Opisthorchiidae</taxon>
        <taxon>Clonorchis</taxon>
    </lineage>
</organism>
<dbReference type="EMBL" id="NIRI02000042">
    <property type="protein sequence ID" value="KAG5448391.1"/>
    <property type="molecule type" value="Genomic_DNA"/>
</dbReference>
<evidence type="ECO:0000313" key="1">
    <source>
        <dbReference type="EMBL" id="KAG5448391.1"/>
    </source>
</evidence>
<reference evidence="1 2" key="2">
    <citation type="journal article" date="2021" name="Genomics">
        <title>High-quality reference genome for Clonorchis sinensis.</title>
        <authorList>
            <person name="Young N.D."/>
            <person name="Stroehlein A.J."/>
            <person name="Kinkar L."/>
            <person name="Wang T."/>
            <person name="Sohn W.M."/>
            <person name="Chang B.C.H."/>
            <person name="Kaur P."/>
            <person name="Weisz D."/>
            <person name="Dudchenko O."/>
            <person name="Aiden E.L."/>
            <person name="Korhonen P.K."/>
            <person name="Gasser R.B."/>
        </authorList>
    </citation>
    <scope>NUCLEOTIDE SEQUENCE [LARGE SCALE GENOMIC DNA]</scope>
    <source>
        <strain evidence="1">Cs-k2</strain>
    </source>
</reference>
<name>A0A3R7EU63_CLOSI</name>
<dbReference type="InParanoid" id="A0A3R7EU63"/>